<comment type="similarity">
    <text evidence="1 3">Belongs to the HAD-like hydrolase superfamily. S-2-haloalkanoic acid dehalogenase family.</text>
</comment>
<dbReference type="InterPro" id="IPR036412">
    <property type="entry name" value="HAD-like_sf"/>
</dbReference>
<dbReference type="PANTHER" id="PTHR43316">
    <property type="entry name" value="HYDROLASE, HALOACID DELAHOGENASE-RELATED"/>
    <property type="match status" value="1"/>
</dbReference>
<dbReference type="NCBIfam" id="TIGR01428">
    <property type="entry name" value="HAD_type_II"/>
    <property type="match status" value="1"/>
</dbReference>
<sequence length="223" mass="23691">MPANTFMFDAYGTLFDVHAAVARAGVSLGENAAAISQLWRTKQLEYSWTTTLIGGFDDFWTLTERGLDFALARHGVADPALKQALLDAYLNLDAYPDVAPLLARLKARRLTTAIFTNGTRRMVDAAIAAAGLADLIDHVVTVEAVRAYKPAPAVYAAAQAAVGAGQPRDIVLVSSNRWDVAGAAAFGFTAVWVNRAGLPNEYPGHDPVAVVADLTALQSFSTA</sequence>
<dbReference type="SFLD" id="SFLDS00003">
    <property type="entry name" value="Haloacid_Dehalogenase"/>
    <property type="match status" value="1"/>
</dbReference>
<reference evidence="4 5" key="1">
    <citation type="submission" date="2019-04" db="EMBL/GenBank/DDBJ databases">
        <title>Phreatobacter aquaticus sp. nov.</title>
        <authorList>
            <person name="Choi A."/>
        </authorList>
    </citation>
    <scope>NUCLEOTIDE SEQUENCE [LARGE SCALE GENOMIC DNA]</scope>
    <source>
        <strain evidence="4 5">KCTC 52518</strain>
    </source>
</reference>
<dbReference type="PRINTS" id="PR00413">
    <property type="entry name" value="HADHALOGNASE"/>
</dbReference>
<evidence type="ECO:0000313" key="4">
    <source>
        <dbReference type="EMBL" id="QCI66511.1"/>
    </source>
</evidence>
<keyword evidence="2 3" id="KW-0378">Hydrolase</keyword>
<dbReference type="Pfam" id="PF00702">
    <property type="entry name" value="Hydrolase"/>
    <property type="match status" value="1"/>
</dbReference>
<dbReference type="GO" id="GO:0018784">
    <property type="term" value="F:(S)-2-haloacid dehalogenase activity"/>
    <property type="evidence" value="ECO:0007669"/>
    <property type="project" value="UniProtKB-UniRule"/>
</dbReference>
<name>A0A4D7B159_9HYPH</name>
<dbReference type="InterPro" id="IPR051540">
    <property type="entry name" value="S-2-haloacid_dehalogenase"/>
</dbReference>
<dbReference type="SUPFAM" id="SSF56784">
    <property type="entry name" value="HAD-like"/>
    <property type="match status" value="1"/>
</dbReference>
<dbReference type="InterPro" id="IPR006328">
    <property type="entry name" value="2-HAD"/>
</dbReference>
<dbReference type="NCBIfam" id="TIGR01493">
    <property type="entry name" value="HAD-SF-IA-v2"/>
    <property type="match status" value="1"/>
</dbReference>
<evidence type="ECO:0000256" key="2">
    <source>
        <dbReference type="ARBA" id="ARBA00022801"/>
    </source>
</evidence>
<protein>
    <recommendedName>
        <fullName evidence="3">(S)-2-haloacid dehalogenase</fullName>
        <ecNumber evidence="3">3.8.1.2</ecNumber>
    </recommendedName>
    <alternativeName>
        <fullName evidence="3">2-haloalkanoic acid dehalogenase</fullName>
    </alternativeName>
    <alternativeName>
        <fullName evidence="3">Halocarboxylic acid halidohydrolase</fullName>
    </alternativeName>
    <alternativeName>
        <fullName evidence="3">L-2-haloacid dehalogenase</fullName>
    </alternativeName>
</protein>
<dbReference type="KEGG" id="pstg:E8M01_21135"/>
<gene>
    <name evidence="4" type="ORF">E8M01_21135</name>
</gene>
<dbReference type="Gene3D" id="1.10.150.240">
    <property type="entry name" value="Putative phosphatase, domain 2"/>
    <property type="match status" value="1"/>
</dbReference>
<dbReference type="NCBIfam" id="TIGR01509">
    <property type="entry name" value="HAD-SF-IA-v3"/>
    <property type="match status" value="1"/>
</dbReference>
<proteinExistence type="inferred from homology"/>
<dbReference type="SFLD" id="SFLDG01135">
    <property type="entry name" value="C1.5.6:_HAD__Beta-PGM__Phospha"/>
    <property type="match status" value="1"/>
</dbReference>
<dbReference type="EMBL" id="CP039690">
    <property type="protein sequence ID" value="QCI66511.1"/>
    <property type="molecule type" value="Genomic_DNA"/>
</dbReference>
<dbReference type="InterPro" id="IPR023214">
    <property type="entry name" value="HAD_sf"/>
</dbReference>
<evidence type="ECO:0000256" key="1">
    <source>
        <dbReference type="ARBA" id="ARBA00008106"/>
    </source>
</evidence>
<keyword evidence="5" id="KW-1185">Reference proteome</keyword>
<dbReference type="InterPro" id="IPR023198">
    <property type="entry name" value="PGP-like_dom2"/>
</dbReference>
<evidence type="ECO:0000313" key="5">
    <source>
        <dbReference type="Proteomes" id="UP000298781"/>
    </source>
</evidence>
<dbReference type="SFLD" id="SFLDG01129">
    <property type="entry name" value="C1.5:_HAD__Beta-PGM__Phosphata"/>
    <property type="match status" value="1"/>
</dbReference>
<dbReference type="AlphaFoldDB" id="A0A4D7B159"/>
<dbReference type="InterPro" id="IPR006439">
    <property type="entry name" value="HAD-SF_hydro_IA"/>
</dbReference>
<dbReference type="Proteomes" id="UP000298781">
    <property type="component" value="Chromosome"/>
</dbReference>
<comment type="function">
    <text evidence="3">Catalyzes the hydrolytic dehalogenation of small (S)-2-haloalkanoic acids to yield the corresponding (R)-2-hydroxyalkanoic acids.</text>
</comment>
<dbReference type="PANTHER" id="PTHR43316:SF3">
    <property type="entry name" value="HALOACID DEHALOGENASE, TYPE II (AFU_ORTHOLOGUE AFUA_2G07750)-RELATED"/>
    <property type="match status" value="1"/>
</dbReference>
<accession>A0A4D7B159</accession>
<comment type="catalytic activity">
    <reaction evidence="3">
        <text>an (S)-2-haloacid + H2O = a (2R)-2-hydroxycarboxylate + a halide anion + H(+)</text>
        <dbReference type="Rhea" id="RHEA:11192"/>
        <dbReference type="ChEBI" id="CHEBI:15377"/>
        <dbReference type="ChEBI" id="CHEBI:15378"/>
        <dbReference type="ChEBI" id="CHEBI:16042"/>
        <dbReference type="ChEBI" id="CHEBI:58314"/>
        <dbReference type="ChEBI" id="CHEBI:137405"/>
        <dbReference type="EC" id="3.8.1.2"/>
    </reaction>
</comment>
<organism evidence="4 5">
    <name type="scientific">Phreatobacter stygius</name>
    <dbReference type="NCBI Taxonomy" id="1940610"/>
    <lineage>
        <taxon>Bacteria</taxon>
        <taxon>Pseudomonadati</taxon>
        <taxon>Pseudomonadota</taxon>
        <taxon>Alphaproteobacteria</taxon>
        <taxon>Hyphomicrobiales</taxon>
        <taxon>Phreatobacteraceae</taxon>
        <taxon>Phreatobacter</taxon>
    </lineage>
</organism>
<evidence type="ECO:0000256" key="3">
    <source>
        <dbReference type="RuleBase" id="RU368077"/>
    </source>
</evidence>
<dbReference type="Gene3D" id="3.40.50.1000">
    <property type="entry name" value="HAD superfamily/HAD-like"/>
    <property type="match status" value="1"/>
</dbReference>
<dbReference type="EC" id="3.8.1.2" evidence="3"/>
<dbReference type="OrthoDB" id="7989657at2"/>
<dbReference type="RefSeq" id="WP_136961954.1">
    <property type="nucleotide sequence ID" value="NZ_CP039690.1"/>
</dbReference>
<dbReference type="SFLD" id="SFLDF00045">
    <property type="entry name" value="2-haloacid_dehalogenase"/>
    <property type="match status" value="1"/>
</dbReference>